<dbReference type="EMBL" id="BMNW01000011">
    <property type="protein sequence ID" value="GGM25041.1"/>
    <property type="molecule type" value="Genomic_DNA"/>
</dbReference>
<evidence type="ECO:0000313" key="2">
    <source>
        <dbReference type="Proteomes" id="UP000616499"/>
    </source>
</evidence>
<proteinExistence type="predicted"/>
<keyword evidence="2" id="KW-1185">Reference proteome</keyword>
<accession>A0ABQ2H2J6</accession>
<sequence length="83" mass="9054">MIRALGRHLGNEFLLLIVLLPAAAIFFSPCSKWTAIVAIVYSGFCGRLYGSCRWAEGFSEGLKIGKQTPGNGKKQETDFAKDS</sequence>
<name>A0ABQ2H2J6_9PSED</name>
<organism evidence="1 2">
    <name type="scientific">Pseudomonas asuensis</name>
    <dbReference type="NCBI Taxonomy" id="1825787"/>
    <lineage>
        <taxon>Bacteria</taxon>
        <taxon>Pseudomonadati</taxon>
        <taxon>Pseudomonadota</taxon>
        <taxon>Gammaproteobacteria</taxon>
        <taxon>Pseudomonadales</taxon>
        <taxon>Pseudomonadaceae</taxon>
        <taxon>Pseudomonas</taxon>
    </lineage>
</organism>
<gene>
    <name evidence="1" type="ORF">GCM10009425_39830</name>
</gene>
<reference evidence="2" key="1">
    <citation type="journal article" date="2019" name="Int. J. Syst. Evol. Microbiol.">
        <title>The Global Catalogue of Microorganisms (GCM) 10K type strain sequencing project: providing services to taxonomists for standard genome sequencing and annotation.</title>
        <authorList>
            <consortium name="The Broad Institute Genomics Platform"/>
            <consortium name="The Broad Institute Genome Sequencing Center for Infectious Disease"/>
            <person name="Wu L."/>
            <person name="Ma J."/>
        </authorList>
    </citation>
    <scope>NUCLEOTIDE SEQUENCE [LARGE SCALE GENOMIC DNA]</scope>
    <source>
        <strain evidence="2">JCM 13501</strain>
    </source>
</reference>
<evidence type="ECO:0000313" key="1">
    <source>
        <dbReference type="EMBL" id="GGM25041.1"/>
    </source>
</evidence>
<dbReference type="Proteomes" id="UP000616499">
    <property type="component" value="Unassembled WGS sequence"/>
</dbReference>
<protein>
    <submittedName>
        <fullName evidence="1">Uncharacterized protein</fullName>
    </submittedName>
</protein>
<comment type="caution">
    <text evidence="1">The sequence shown here is derived from an EMBL/GenBank/DDBJ whole genome shotgun (WGS) entry which is preliminary data.</text>
</comment>